<evidence type="ECO:0000256" key="3">
    <source>
        <dbReference type="ARBA" id="ARBA00023274"/>
    </source>
</evidence>
<comment type="similarity">
    <text evidence="1">Belongs to the bacterial ribosomal protein bL20 family.</text>
</comment>
<dbReference type="Gene3D" id="1.10.1900.20">
    <property type="entry name" value="Ribosomal protein L20"/>
    <property type="match status" value="1"/>
</dbReference>
<evidence type="ECO:0000313" key="5">
    <source>
        <dbReference type="Proteomes" id="UP000326759"/>
    </source>
</evidence>
<protein>
    <submittedName>
        <fullName evidence="4">39S ribosomal protein L20, mitochondrial</fullName>
    </submittedName>
</protein>
<gene>
    <name evidence="4" type="primary">mrpl20</name>
    <name evidence="4" type="ORF">Anas_00841</name>
</gene>
<keyword evidence="3" id="KW-0687">Ribonucleoprotein</keyword>
<proteinExistence type="inferred from homology"/>
<sequence length="148" mass="17698">MFLTNVLLKFPKFGRTRPHRYWRRRRILSMAGHFYGRRRKCFKIAIKGVHRSFMHTRNARKNRRFLMRRIFNTRLQAACQEFGVEFDTMRRTLLSLDIGLDRKILQTFAIWEPRTFRGLIMLTKAKTEVQGLNCLDPPPKGVITRGML</sequence>
<organism evidence="4 5">
    <name type="scientific">Armadillidium nasatum</name>
    <dbReference type="NCBI Taxonomy" id="96803"/>
    <lineage>
        <taxon>Eukaryota</taxon>
        <taxon>Metazoa</taxon>
        <taxon>Ecdysozoa</taxon>
        <taxon>Arthropoda</taxon>
        <taxon>Crustacea</taxon>
        <taxon>Multicrustacea</taxon>
        <taxon>Malacostraca</taxon>
        <taxon>Eumalacostraca</taxon>
        <taxon>Peracarida</taxon>
        <taxon>Isopoda</taxon>
        <taxon>Oniscidea</taxon>
        <taxon>Crinocheta</taxon>
        <taxon>Armadillidiidae</taxon>
        <taxon>Armadillidium</taxon>
    </lineage>
</organism>
<evidence type="ECO:0000256" key="1">
    <source>
        <dbReference type="ARBA" id="ARBA00007698"/>
    </source>
</evidence>
<dbReference type="GO" id="GO:0006412">
    <property type="term" value="P:translation"/>
    <property type="evidence" value="ECO:0007669"/>
    <property type="project" value="InterPro"/>
</dbReference>
<dbReference type="Gene3D" id="6.10.160.10">
    <property type="match status" value="1"/>
</dbReference>
<reference evidence="4 5" key="1">
    <citation type="journal article" date="2019" name="PLoS Biol.">
        <title>Sex chromosomes control vertical transmission of feminizing Wolbachia symbionts in an isopod.</title>
        <authorList>
            <person name="Becking T."/>
            <person name="Chebbi M.A."/>
            <person name="Giraud I."/>
            <person name="Moumen B."/>
            <person name="Laverre T."/>
            <person name="Caubet Y."/>
            <person name="Peccoud J."/>
            <person name="Gilbert C."/>
            <person name="Cordaux R."/>
        </authorList>
    </citation>
    <scope>NUCLEOTIDE SEQUENCE [LARGE SCALE GENOMIC DNA]</scope>
    <source>
        <strain evidence="4">ANa2</strain>
        <tissue evidence="4">Whole body excluding digestive tract and cuticle</tissue>
    </source>
</reference>
<dbReference type="InterPro" id="IPR035566">
    <property type="entry name" value="Ribosomal_protein_bL20_C"/>
</dbReference>
<accession>A0A5N5T5I4</accession>
<dbReference type="PRINTS" id="PR00062">
    <property type="entry name" value="RIBOSOMALL20"/>
</dbReference>
<dbReference type="GO" id="GO:0003735">
    <property type="term" value="F:structural constituent of ribosome"/>
    <property type="evidence" value="ECO:0007669"/>
    <property type="project" value="InterPro"/>
</dbReference>
<comment type="caution">
    <text evidence="4">The sequence shown here is derived from an EMBL/GenBank/DDBJ whole genome shotgun (WGS) entry which is preliminary data.</text>
</comment>
<evidence type="ECO:0000313" key="4">
    <source>
        <dbReference type="EMBL" id="KAB7501238.1"/>
    </source>
</evidence>
<dbReference type="PANTHER" id="PTHR10986">
    <property type="entry name" value="39S RIBOSOMAL PROTEIN L20"/>
    <property type="match status" value="1"/>
</dbReference>
<dbReference type="GO" id="GO:1990904">
    <property type="term" value="C:ribonucleoprotein complex"/>
    <property type="evidence" value="ECO:0007669"/>
    <property type="project" value="UniProtKB-KW"/>
</dbReference>
<dbReference type="Pfam" id="PF00453">
    <property type="entry name" value="Ribosomal_L20"/>
    <property type="match status" value="1"/>
</dbReference>
<keyword evidence="5" id="KW-1185">Reference proteome</keyword>
<dbReference type="SUPFAM" id="SSF74731">
    <property type="entry name" value="Ribosomal protein L20"/>
    <property type="match status" value="1"/>
</dbReference>
<dbReference type="Proteomes" id="UP000326759">
    <property type="component" value="Unassembled WGS sequence"/>
</dbReference>
<keyword evidence="2 4" id="KW-0689">Ribosomal protein</keyword>
<dbReference type="GO" id="GO:0019843">
    <property type="term" value="F:rRNA binding"/>
    <property type="evidence" value="ECO:0007669"/>
    <property type="project" value="InterPro"/>
</dbReference>
<evidence type="ECO:0000256" key="2">
    <source>
        <dbReference type="ARBA" id="ARBA00022980"/>
    </source>
</evidence>
<dbReference type="AlphaFoldDB" id="A0A5N5T5I4"/>
<dbReference type="OrthoDB" id="10251781at2759"/>
<dbReference type="InterPro" id="IPR005813">
    <property type="entry name" value="Ribosomal_bL20"/>
</dbReference>
<dbReference type="EMBL" id="SEYY01011266">
    <property type="protein sequence ID" value="KAB7501238.1"/>
    <property type="molecule type" value="Genomic_DNA"/>
</dbReference>
<name>A0A5N5T5I4_9CRUS</name>
<dbReference type="GO" id="GO:0005840">
    <property type="term" value="C:ribosome"/>
    <property type="evidence" value="ECO:0007669"/>
    <property type="project" value="UniProtKB-KW"/>
</dbReference>